<evidence type="ECO:0008006" key="3">
    <source>
        <dbReference type="Google" id="ProtNLM"/>
    </source>
</evidence>
<evidence type="ECO:0000313" key="2">
    <source>
        <dbReference type="Proteomes" id="UP000253729"/>
    </source>
</evidence>
<name>A0A3F3PIY6_9EURO</name>
<reference evidence="1 2" key="1">
    <citation type="submission" date="2018-07" db="EMBL/GenBank/DDBJ databases">
        <title>The genomes of Aspergillus section Nigri reveals drivers in fungal speciation.</title>
        <authorList>
            <consortium name="DOE Joint Genome Institute"/>
            <person name="Vesth T.C."/>
            <person name="Nybo J."/>
            <person name="Theobald S."/>
            <person name="Brandl J."/>
            <person name="Frisvad J.C."/>
            <person name="Nielsen K.F."/>
            <person name="Lyhne E.K."/>
            <person name="Kogle M.E."/>
            <person name="Kuo A."/>
            <person name="Riley R."/>
            <person name="Clum A."/>
            <person name="Nolan M."/>
            <person name="Lipzen A."/>
            <person name="Salamov A."/>
            <person name="Henrissat B."/>
            <person name="Wiebenga A."/>
            <person name="De vries R.P."/>
            <person name="Grigoriev I.V."/>
            <person name="Mortensen U.H."/>
            <person name="Andersen M.R."/>
            <person name="Baker S.E."/>
        </authorList>
    </citation>
    <scope>NUCLEOTIDE SEQUENCE [LARGE SCALE GENOMIC DNA]</scope>
    <source>
        <strain evidence="1 2">CBS 139.54b</strain>
    </source>
</reference>
<accession>A0A3F3PIY6</accession>
<keyword evidence="2" id="KW-1185">Reference proteome</keyword>
<organism evidence="1 2">
    <name type="scientific">Aspergillus welwitschiae</name>
    <dbReference type="NCBI Taxonomy" id="1341132"/>
    <lineage>
        <taxon>Eukaryota</taxon>
        <taxon>Fungi</taxon>
        <taxon>Dikarya</taxon>
        <taxon>Ascomycota</taxon>
        <taxon>Pezizomycotina</taxon>
        <taxon>Eurotiomycetes</taxon>
        <taxon>Eurotiomycetidae</taxon>
        <taxon>Eurotiales</taxon>
        <taxon>Aspergillaceae</taxon>
        <taxon>Aspergillus</taxon>
        <taxon>Aspergillus subgen. Circumdati</taxon>
    </lineage>
</organism>
<dbReference type="AlphaFoldDB" id="A0A3F3PIY6"/>
<dbReference type="GeneID" id="38143311"/>
<dbReference type="PANTHER" id="PTHR40518">
    <property type="entry name" value="ACETOACETATE DECARBOXYLASE"/>
    <property type="match status" value="1"/>
</dbReference>
<gene>
    <name evidence="1" type="ORF">BDQ94DRAFT_185695</name>
</gene>
<dbReference type="Proteomes" id="UP000253729">
    <property type="component" value="Unassembled WGS sequence"/>
</dbReference>
<dbReference type="InterPro" id="IPR023375">
    <property type="entry name" value="ADC_dom_sf"/>
</dbReference>
<dbReference type="PANTHER" id="PTHR40518:SF1">
    <property type="entry name" value="ACETOACETATE DECARBOXYLASE"/>
    <property type="match status" value="1"/>
</dbReference>
<dbReference type="EMBL" id="KZ852110">
    <property type="protein sequence ID" value="RDH26889.1"/>
    <property type="molecule type" value="Genomic_DNA"/>
</dbReference>
<dbReference type="SUPFAM" id="SSF160104">
    <property type="entry name" value="Acetoacetate decarboxylase-like"/>
    <property type="match status" value="1"/>
</dbReference>
<dbReference type="RefSeq" id="XP_026619911.1">
    <property type="nucleotide sequence ID" value="XM_026774955.1"/>
</dbReference>
<sequence length="274" mass="30920">MDYMSNFCGSKINQFPDVPSVWECAIGDIFICFSGFSSAKQPPSAWYHELEQESQTTNQEFAGGLQACVIVRYYKSPIGRSIYLRLFPFTDHGEGMYDELLWIPGAFKLPQSGKRTYRSTRAYVSTPLAVYSGRKNWNVPKASAVFEFIPTESTHFPYSRITVSPDLGGEPFIDLNFQEMAFGSRALFPFNSRYIPFGLDFDFPPLPGDQNGQTEGKVGTSEWQRVHLDVAGKAGIVKASGKLGDDISFPHLRERSRWVWLQRAKIRIEGSLVP</sequence>
<protein>
    <recommendedName>
        <fullName evidence="3">Acetoacetate decarboxylase</fullName>
    </recommendedName>
</protein>
<proteinExistence type="predicted"/>
<evidence type="ECO:0000313" key="1">
    <source>
        <dbReference type="EMBL" id="RDH26889.1"/>
    </source>
</evidence>